<organism evidence="13 14">
    <name type="scientific">Saitoella complicata (strain BCRC 22490 / CBS 7301 / JCM 7358 / NBRC 10748 / NRRL Y-17804)</name>
    <dbReference type="NCBI Taxonomy" id="698492"/>
    <lineage>
        <taxon>Eukaryota</taxon>
        <taxon>Fungi</taxon>
        <taxon>Dikarya</taxon>
        <taxon>Ascomycota</taxon>
        <taxon>Taphrinomycotina</taxon>
        <taxon>Taphrinomycotina incertae sedis</taxon>
        <taxon>Saitoella</taxon>
    </lineage>
</organism>
<feature type="transmembrane region" description="Helical" evidence="10">
    <location>
        <begin position="213"/>
        <end position="233"/>
    </location>
</feature>
<dbReference type="EMBL" id="BACD03000028">
    <property type="protein sequence ID" value="GAO50026.1"/>
    <property type="molecule type" value="Genomic_DNA"/>
</dbReference>
<name>A0A0E9NK14_SAICN</name>
<feature type="transmembrane region" description="Helical" evidence="10">
    <location>
        <begin position="145"/>
        <end position="166"/>
    </location>
</feature>
<gene>
    <name evidence="13" type="ORF">G7K_4161-t1</name>
</gene>
<feature type="domain" description="Glutamine amidotransferase type-2" evidence="11">
    <location>
        <begin position="632"/>
        <end position="897"/>
    </location>
</feature>
<accession>A0A0E9NK14</accession>
<dbReference type="GO" id="GO:0006751">
    <property type="term" value="P:glutathione catabolic process"/>
    <property type="evidence" value="ECO:0007669"/>
    <property type="project" value="TreeGrafter"/>
</dbReference>
<dbReference type="GO" id="GO:0061672">
    <property type="term" value="C:glutathione hydrolase complex"/>
    <property type="evidence" value="ECO:0007669"/>
    <property type="project" value="TreeGrafter"/>
</dbReference>
<feature type="transmembrane region" description="Helical" evidence="10">
    <location>
        <begin position="47"/>
        <end position="68"/>
    </location>
</feature>
<feature type="region of interest" description="Disordered" evidence="9">
    <location>
        <begin position="478"/>
        <end position="521"/>
    </location>
</feature>
<dbReference type="Pfam" id="PF01794">
    <property type="entry name" value="Ferric_reduct"/>
    <property type="match status" value="1"/>
</dbReference>
<dbReference type="InterPro" id="IPR017938">
    <property type="entry name" value="Riboflavin_synthase-like_b-brl"/>
</dbReference>
<reference evidence="13 14" key="1">
    <citation type="journal article" date="2011" name="J. Gen. Appl. Microbiol.">
        <title>Draft genome sequencing of the enigmatic yeast Saitoella complicata.</title>
        <authorList>
            <person name="Nishida H."/>
            <person name="Hamamoto M."/>
            <person name="Sugiyama J."/>
        </authorList>
    </citation>
    <scope>NUCLEOTIDE SEQUENCE [LARGE SCALE GENOMIC DNA]</scope>
    <source>
        <strain evidence="13 14">NRRL Y-17804</strain>
    </source>
</reference>
<evidence type="ECO:0000256" key="10">
    <source>
        <dbReference type="SAM" id="Phobius"/>
    </source>
</evidence>
<dbReference type="PROSITE" id="PS51384">
    <property type="entry name" value="FAD_FR"/>
    <property type="match status" value="1"/>
</dbReference>
<feature type="domain" description="FAD-binding FR-type" evidence="12">
    <location>
        <begin position="286"/>
        <end position="391"/>
    </location>
</feature>
<evidence type="ECO:0000313" key="13">
    <source>
        <dbReference type="EMBL" id="GAO50026.1"/>
    </source>
</evidence>
<evidence type="ECO:0000256" key="4">
    <source>
        <dbReference type="ARBA" id="ARBA00022982"/>
    </source>
</evidence>
<keyword evidence="7" id="KW-0406">Ion transport</keyword>
<dbReference type="InterPro" id="IPR017932">
    <property type="entry name" value="GATase_2_dom"/>
</dbReference>
<dbReference type="PANTHER" id="PTHR43187:SF1">
    <property type="entry name" value="GLUTAMINE AMIDOTRANSFERASE DUG3-RELATED"/>
    <property type="match status" value="1"/>
</dbReference>
<reference evidence="13 14" key="3">
    <citation type="journal article" date="2015" name="Genome Announc.">
        <title>Draft Genome Sequence of the Archiascomycetous Yeast Saitoella complicata.</title>
        <authorList>
            <person name="Yamauchi K."/>
            <person name="Kondo S."/>
            <person name="Hamamoto M."/>
            <person name="Takahashi Y."/>
            <person name="Ogura Y."/>
            <person name="Hayashi T."/>
            <person name="Nishida H."/>
        </authorList>
    </citation>
    <scope>NUCLEOTIDE SEQUENCE [LARGE SCALE GENOMIC DNA]</scope>
    <source>
        <strain evidence="13 14">NRRL Y-17804</strain>
    </source>
</reference>
<dbReference type="Gene3D" id="3.60.20.10">
    <property type="entry name" value="Glutamine Phosphoribosylpyrophosphate, subunit 1, domain 1"/>
    <property type="match status" value="1"/>
</dbReference>
<dbReference type="SUPFAM" id="SSF52343">
    <property type="entry name" value="Ferredoxin reductase-like, C-terminal NADP-linked domain"/>
    <property type="match status" value="1"/>
</dbReference>
<evidence type="ECO:0000259" key="11">
    <source>
        <dbReference type="PROSITE" id="PS51278"/>
    </source>
</evidence>
<keyword evidence="5 10" id="KW-1133">Transmembrane helix</keyword>
<dbReference type="Pfam" id="PF08030">
    <property type="entry name" value="NAD_binding_6"/>
    <property type="match status" value="1"/>
</dbReference>
<dbReference type="InterPro" id="IPR029055">
    <property type="entry name" value="Ntn_hydrolases_N"/>
</dbReference>
<keyword evidence="6" id="KW-0560">Oxidoreductase</keyword>
<feature type="compositionally biased region" description="Polar residues" evidence="9">
    <location>
        <begin position="492"/>
        <end position="501"/>
    </location>
</feature>
<dbReference type="Gene3D" id="3.40.50.80">
    <property type="entry name" value="Nucleotide-binding domain of ferredoxin-NADP reductase (FNR) module"/>
    <property type="match status" value="1"/>
</dbReference>
<evidence type="ECO:0008006" key="15">
    <source>
        <dbReference type="Google" id="ProtNLM"/>
    </source>
</evidence>
<dbReference type="SFLD" id="SFLDS00052">
    <property type="entry name" value="Ferric_Reductase_Domain"/>
    <property type="match status" value="1"/>
</dbReference>
<dbReference type="SFLD" id="SFLDG01168">
    <property type="entry name" value="Ferric_reductase_subgroup_(FRE"/>
    <property type="match status" value="1"/>
</dbReference>
<evidence type="ECO:0000256" key="3">
    <source>
        <dbReference type="ARBA" id="ARBA00022962"/>
    </source>
</evidence>
<dbReference type="GO" id="GO:0006811">
    <property type="term" value="P:monoatomic ion transport"/>
    <property type="evidence" value="ECO:0007669"/>
    <property type="project" value="UniProtKB-KW"/>
</dbReference>
<dbReference type="SUPFAM" id="SSF63380">
    <property type="entry name" value="Riboflavin synthase domain-like"/>
    <property type="match status" value="1"/>
</dbReference>
<feature type="transmembrane region" description="Helical" evidence="10">
    <location>
        <begin position="178"/>
        <end position="198"/>
    </location>
</feature>
<dbReference type="SUPFAM" id="SSF56235">
    <property type="entry name" value="N-terminal nucleophile aminohydrolases (Ntn hydrolases)"/>
    <property type="match status" value="1"/>
</dbReference>
<dbReference type="CDD" id="cd06186">
    <property type="entry name" value="NOX_Duox_like_FAD_NADP"/>
    <property type="match status" value="1"/>
</dbReference>
<dbReference type="AlphaFoldDB" id="A0A0E9NK14"/>
<reference evidence="13 14" key="2">
    <citation type="journal article" date="2014" name="J. Gen. Appl. Microbiol.">
        <title>The early diverging ascomycetous budding yeast Saitoella complicata has three histone deacetylases belonging to the Clr6, Hos2, and Rpd3 lineages.</title>
        <authorList>
            <person name="Nishida H."/>
            <person name="Matsumoto T."/>
            <person name="Kondo S."/>
            <person name="Hamamoto M."/>
            <person name="Yoshikawa H."/>
        </authorList>
    </citation>
    <scope>NUCLEOTIDE SEQUENCE [LARGE SCALE GENOMIC DNA]</scope>
    <source>
        <strain evidence="13 14">NRRL Y-17804</strain>
    </source>
</reference>
<dbReference type="InterPro" id="IPR039261">
    <property type="entry name" value="FNR_nucleotide-bd"/>
</dbReference>
<dbReference type="InterPro" id="IPR017927">
    <property type="entry name" value="FAD-bd_FR_type"/>
</dbReference>
<keyword evidence="7" id="KW-0813">Transport</keyword>
<dbReference type="PANTHER" id="PTHR43187">
    <property type="entry name" value="GLUTAMINE AMIDOTRANSFERASE DUG3-RELATED"/>
    <property type="match status" value="1"/>
</dbReference>
<dbReference type="InterPro" id="IPR013112">
    <property type="entry name" value="FAD-bd_8"/>
</dbReference>
<dbReference type="InterPro" id="IPR013121">
    <property type="entry name" value="Fe_red_NAD-bd_6"/>
</dbReference>
<evidence type="ECO:0000256" key="8">
    <source>
        <dbReference type="ARBA" id="ARBA00023136"/>
    </source>
</evidence>
<dbReference type="Pfam" id="PF13230">
    <property type="entry name" value="GATase_4"/>
    <property type="match status" value="1"/>
</dbReference>
<dbReference type="GO" id="GO:0008242">
    <property type="term" value="F:omega peptidase activity"/>
    <property type="evidence" value="ECO:0007669"/>
    <property type="project" value="TreeGrafter"/>
</dbReference>
<dbReference type="InterPro" id="IPR013130">
    <property type="entry name" value="Fe3_Rdtase_TM_dom"/>
</dbReference>
<evidence type="ECO:0000256" key="1">
    <source>
        <dbReference type="ARBA" id="ARBA00004141"/>
    </source>
</evidence>
<keyword evidence="4" id="KW-0249">Electron transport</keyword>
<evidence type="ECO:0000256" key="6">
    <source>
        <dbReference type="ARBA" id="ARBA00023002"/>
    </source>
</evidence>
<keyword evidence="8 10" id="KW-0472">Membrane</keyword>
<feature type="compositionally biased region" description="Basic and acidic residues" evidence="9">
    <location>
        <begin position="478"/>
        <end position="491"/>
    </location>
</feature>
<proteinExistence type="predicted"/>
<dbReference type="STRING" id="698492.A0A0E9NK14"/>
<comment type="caution">
    <text evidence="13">The sequence shown here is derived from an EMBL/GenBank/DDBJ whole genome shotgun (WGS) entry which is preliminary data.</text>
</comment>
<keyword evidence="3" id="KW-0315">Glutamine amidotransferase</keyword>
<keyword evidence="2 10" id="KW-0812">Transmembrane</keyword>
<dbReference type="InterPro" id="IPR052373">
    <property type="entry name" value="Gamma-glu_amide_hydrolase"/>
</dbReference>
<evidence type="ECO:0000259" key="12">
    <source>
        <dbReference type="PROSITE" id="PS51384"/>
    </source>
</evidence>
<dbReference type="Proteomes" id="UP000033140">
    <property type="component" value="Unassembled WGS sequence"/>
</dbReference>
<dbReference type="CDD" id="cd01908">
    <property type="entry name" value="YafJ"/>
    <property type="match status" value="1"/>
</dbReference>
<dbReference type="GO" id="GO:0016491">
    <property type="term" value="F:oxidoreductase activity"/>
    <property type="evidence" value="ECO:0007669"/>
    <property type="project" value="UniProtKB-KW"/>
</dbReference>
<dbReference type="GO" id="GO:0005737">
    <property type="term" value="C:cytoplasm"/>
    <property type="evidence" value="ECO:0007669"/>
    <property type="project" value="TreeGrafter"/>
</dbReference>
<evidence type="ECO:0000256" key="9">
    <source>
        <dbReference type="SAM" id="MobiDB-lite"/>
    </source>
</evidence>
<evidence type="ECO:0000256" key="2">
    <source>
        <dbReference type="ARBA" id="ARBA00022692"/>
    </source>
</evidence>
<evidence type="ECO:0000256" key="7">
    <source>
        <dbReference type="ARBA" id="ARBA00023065"/>
    </source>
</evidence>
<sequence length="1000" mass="109924">MENIISEVVKRSSSGPASSTNGTGGNNGGNNGAKAAMAALSFEYAKLVNYSFSLAVLIFTVVYAYRLLTLRLSGTPSSKMGSVRRVVRTPGVVWRRWMMRTTRVGKVGLWVACVVYLGLNLLFVLNETGGTDLKRVAKRFGRIAAANFPPLFFLSMKNSPLALFMGLSHEKANVLHRWVGRAMLLYVFLHTVLYSYLYTSQGQPERLKKTTNVIGFVGFAACIFLSFGSVRWLRNRFYESFYLVHLAMAGVMLGASWKHDKSCVVWVKASIGIICLDRVFRWMRIGVGAPFRKASVETYPGGIVVLRIEKPKGLSVMRRWAPGSHCFLSLPALAPGQGHPFTIMSTSEDDSIDILIRARSGATGTLYKKALAGAQTVPVCVDGPYGHCAAFHRYETVLLIAGGTGITFSITVARDLVRRRVAQTGIYTKRVKFIWVITNRAHLSWVRNELAGMLADAPNDFLDVEIRVTREQALVAEHPEKKPQLLPEAREVTSSASLDTESTADESREGDVTEVPSSTEGSLLSLTDKEGISQFASYVCFGRPNVLALVEMAVAEASELGRMAVGVCGPSTLSDEVANAVSANMTADREIDTFVESFGCGVQVTAARNTPTEGGNKCNDDKADSSKQLKMCRLLIYKGKRKMLLADLITRPQHSIINQSFDSRLRIDTRRPINGDGFGVGYYTQDPSSPDPEIGSGPCIFTAITPAWNNLNLARLAEKTKSALVFAHVRASTAGILAEVNCHPWSFGSLMWMHNGNIAAFPKIKRRLQTALRDQYFLHVAGNTDSEWAFALFLNCLHDSGHDPASSPASGFGPEVLRKAMLATVDLLKAWTKEAQEGEDEDEREPSMMNFAVTDGESVVCTRYITSRTQEAASLYFSSGSSFHEYKPGGHYRMERRDRGQDIVLVASEPLTFERADWVTVPNNSCLTIRNQMVLLHPIIDEYYTEPAMPRSSEHAESHGLHGADVKAHIDAELGLDCAESPLRTSFVAVVPEIDTQDLP</sequence>
<dbReference type="GO" id="GO:0016020">
    <property type="term" value="C:membrane"/>
    <property type="evidence" value="ECO:0007669"/>
    <property type="project" value="UniProtKB-SubCell"/>
</dbReference>
<feature type="transmembrane region" description="Helical" evidence="10">
    <location>
        <begin position="104"/>
        <end position="125"/>
    </location>
</feature>
<dbReference type="Pfam" id="PF08022">
    <property type="entry name" value="FAD_binding_8"/>
    <property type="match status" value="1"/>
</dbReference>
<comment type="subcellular location">
    <subcellularLocation>
        <location evidence="1">Membrane</location>
        <topology evidence="1">Multi-pass membrane protein</topology>
    </subcellularLocation>
</comment>
<protein>
    <recommendedName>
        <fullName evidence="15">Glutamine amidotransferase type-2 domain-containing protein</fullName>
    </recommendedName>
</protein>
<dbReference type="InterPro" id="IPR026869">
    <property type="entry name" value="EgtC-like"/>
</dbReference>
<keyword evidence="14" id="KW-1185">Reference proteome</keyword>
<evidence type="ECO:0000256" key="5">
    <source>
        <dbReference type="ARBA" id="ARBA00022989"/>
    </source>
</evidence>
<dbReference type="FunFam" id="3.60.20.10:FF:000045">
    <property type="entry name" value="Glutamine amidotransferase DUG3"/>
    <property type="match status" value="1"/>
</dbReference>
<dbReference type="PROSITE" id="PS51278">
    <property type="entry name" value="GATASE_TYPE_2"/>
    <property type="match status" value="1"/>
</dbReference>
<evidence type="ECO:0000313" key="14">
    <source>
        <dbReference type="Proteomes" id="UP000033140"/>
    </source>
</evidence>